<reference evidence="4 5" key="1">
    <citation type="journal article" date="2024" name="Commun. Biol.">
        <title>Comparative genomic analysis of thermophilic fungi reveals convergent evolutionary adaptations and gene losses.</title>
        <authorList>
            <person name="Steindorff A.S."/>
            <person name="Aguilar-Pontes M.V."/>
            <person name="Robinson A.J."/>
            <person name="Andreopoulos B."/>
            <person name="LaButti K."/>
            <person name="Kuo A."/>
            <person name="Mondo S."/>
            <person name="Riley R."/>
            <person name="Otillar R."/>
            <person name="Haridas S."/>
            <person name="Lipzen A."/>
            <person name="Grimwood J."/>
            <person name="Schmutz J."/>
            <person name="Clum A."/>
            <person name="Reid I.D."/>
            <person name="Moisan M.C."/>
            <person name="Butler G."/>
            <person name="Nguyen T.T.M."/>
            <person name="Dewar K."/>
            <person name="Conant G."/>
            <person name="Drula E."/>
            <person name="Henrissat B."/>
            <person name="Hansel C."/>
            <person name="Singer S."/>
            <person name="Hutchinson M.I."/>
            <person name="de Vries R.P."/>
            <person name="Natvig D.O."/>
            <person name="Powell A.J."/>
            <person name="Tsang A."/>
            <person name="Grigoriev I.V."/>
        </authorList>
    </citation>
    <scope>NUCLEOTIDE SEQUENCE [LARGE SCALE GENOMIC DNA]</scope>
    <source>
        <strain evidence="4 5">ATCC 24622</strain>
    </source>
</reference>
<dbReference type="PANTHER" id="PTHR47784:SF4">
    <property type="entry name" value="ZN(II)2CYS6 TRANSCRIPTION FACTOR (EUROFUNG)"/>
    <property type="match status" value="1"/>
</dbReference>
<feature type="region of interest" description="Disordered" evidence="2">
    <location>
        <begin position="29"/>
        <end position="61"/>
    </location>
</feature>
<evidence type="ECO:0000313" key="5">
    <source>
        <dbReference type="Proteomes" id="UP001586593"/>
    </source>
</evidence>
<comment type="caution">
    <text evidence="4">The sequence shown here is derived from an EMBL/GenBank/DDBJ whole genome shotgun (WGS) entry which is preliminary data.</text>
</comment>
<evidence type="ECO:0000256" key="2">
    <source>
        <dbReference type="SAM" id="MobiDB-lite"/>
    </source>
</evidence>
<keyword evidence="1" id="KW-0539">Nucleus</keyword>
<dbReference type="Pfam" id="PF00172">
    <property type="entry name" value="Zn_clus"/>
    <property type="match status" value="1"/>
</dbReference>
<dbReference type="InterPro" id="IPR053157">
    <property type="entry name" value="Sterol_Uptake_Regulator"/>
</dbReference>
<feature type="domain" description="Zn(2)-C6 fungal-type" evidence="3">
    <location>
        <begin position="2"/>
        <end position="23"/>
    </location>
</feature>
<feature type="compositionally biased region" description="Low complexity" evidence="2">
    <location>
        <begin position="34"/>
        <end position="47"/>
    </location>
</feature>
<name>A0ABR3VNL4_9PEZI</name>
<dbReference type="InterPro" id="IPR001138">
    <property type="entry name" value="Zn2Cys6_DnaBD"/>
</dbReference>
<feature type="region of interest" description="Disordered" evidence="2">
    <location>
        <begin position="313"/>
        <end position="334"/>
    </location>
</feature>
<proteinExistence type="predicted"/>
<gene>
    <name evidence="4" type="ORF">VTK73DRAFT_2833</name>
</gene>
<dbReference type="PANTHER" id="PTHR47784">
    <property type="entry name" value="STEROL UPTAKE CONTROL PROTEIN 2"/>
    <property type="match status" value="1"/>
</dbReference>
<evidence type="ECO:0000256" key="1">
    <source>
        <dbReference type="ARBA" id="ARBA00023242"/>
    </source>
</evidence>
<dbReference type="Proteomes" id="UP001586593">
    <property type="component" value="Unassembled WGS sequence"/>
</dbReference>
<dbReference type="EMBL" id="JAZHXJ010001823">
    <property type="protein sequence ID" value="KAL1843510.1"/>
    <property type="molecule type" value="Genomic_DNA"/>
</dbReference>
<feature type="compositionally biased region" description="Basic and acidic residues" evidence="2">
    <location>
        <begin position="316"/>
        <end position="325"/>
    </location>
</feature>
<sequence length="419" mass="45880">MKCDENQPVCSNCAVVGRTCRYAHLDPHSAPSTPAACRGPSSAASPSPVDPSDDARAQASSGAGIQPDVARFFGDVEHHPTGAPARGDDEASAVDMNHMELLVHSHRAVYWPSQDERLTFLGMTLLWDASLDAPYLLHQVLALSSRRLAAQRPARADFYLHQAVRLQNRAIALFNQSHLQVDRSNCAAMLLFSSLLGQHMLADTLAHATSSRCAAPDQLASFLDRWVQYVRVHRGVRAIASSAWPLLLQSDLQPFIALGGGLMDRASRGRELDHLRDLLSRDRTRSQIGEAAQQTCLEALHFLQLGIDDLSDGDGDDRNHEDRNNDTNNEGDGSKATVSHQMVFHWAVVSPVEFASLLRDRVPQALVVLAHFGGLLHCARSLWQVGDAGAHLVRGIADFLGPAWEPWLRWPNSILCSST</sequence>
<organism evidence="4 5">
    <name type="scientific">Phialemonium thermophilum</name>
    <dbReference type="NCBI Taxonomy" id="223376"/>
    <lineage>
        <taxon>Eukaryota</taxon>
        <taxon>Fungi</taxon>
        <taxon>Dikarya</taxon>
        <taxon>Ascomycota</taxon>
        <taxon>Pezizomycotina</taxon>
        <taxon>Sordariomycetes</taxon>
        <taxon>Sordariomycetidae</taxon>
        <taxon>Cephalothecales</taxon>
        <taxon>Cephalothecaceae</taxon>
        <taxon>Phialemonium</taxon>
    </lineage>
</organism>
<dbReference type="CDD" id="cd00067">
    <property type="entry name" value="GAL4"/>
    <property type="match status" value="1"/>
</dbReference>
<keyword evidence="5" id="KW-1185">Reference proteome</keyword>
<evidence type="ECO:0000313" key="4">
    <source>
        <dbReference type="EMBL" id="KAL1843510.1"/>
    </source>
</evidence>
<evidence type="ECO:0000259" key="3">
    <source>
        <dbReference type="Pfam" id="PF00172"/>
    </source>
</evidence>
<protein>
    <recommendedName>
        <fullName evidence="3">Zn(2)-C6 fungal-type domain-containing protein</fullName>
    </recommendedName>
</protein>
<accession>A0ABR3VNL4</accession>